<evidence type="ECO:0000259" key="3">
    <source>
        <dbReference type="Pfam" id="PF02826"/>
    </source>
</evidence>
<keyword evidence="4" id="KW-0670">Pyruvate</keyword>
<dbReference type="RefSeq" id="WP_024923354.1">
    <property type="nucleotide sequence ID" value="NZ_MDEO01000036.1"/>
</dbReference>
<evidence type="ECO:0000256" key="2">
    <source>
        <dbReference type="ARBA" id="ARBA00023027"/>
    </source>
</evidence>
<dbReference type="Pfam" id="PF02826">
    <property type="entry name" value="2-Hacid_dh_C"/>
    <property type="match status" value="1"/>
</dbReference>
<organism evidence="4 5">
    <name type="scientific">Mesorhizobium hungaricum</name>
    <dbReference type="NCBI Taxonomy" id="1566387"/>
    <lineage>
        <taxon>Bacteria</taxon>
        <taxon>Pseudomonadati</taxon>
        <taxon>Pseudomonadota</taxon>
        <taxon>Alphaproteobacteria</taxon>
        <taxon>Hyphomicrobiales</taxon>
        <taxon>Phyllobacteriaceae</taxon>
        <taxon>Mesorhizobium</taxon>
    </lineage>
</organism>
<dbReference type="AlphaFoldDB" id="A0A1C2DG70"/>
<keyword evidence="2" id="KW-0520">NAD</keyword>
<comment type="caution">
    <text evidence="4">The sequence shown here is derived from an EMBL/GenBank/DDBJ whole genome shotgun (WGS) entry which is preliminary data.</text>
</comment>
<gene>
    <name evidence="4" type="ORF">QV13_26185</name>
</gene>
<dbReference type="SUPFAM" id="SSF51735">
    <property type="entry name" value="NAD(P)-binding Rossmann-fold domains"/>
    <property type="match status" value="1"/>
</dbReference>
<dbReference type="GO" id="GO:0016491">
    <property type="term" value="F:oxidoreductase activity"/>
    <property type="evidence" value="ECO:0007669"/>
    <property type="project" value="UniProtKB-KW"/>
</dbReference>
<dbReference type="SUPFAM" id="SSF52283">
    <property type="entry name" value="Formate/glycerate dehydrogenase catalytic domain-like"/>
    <property type="match status" value="1"/>
</dbReference>
<evidence type="ECO:0000313" key="4">
    <source>
        <dbReference type="EMBL" id="OCX13764.1"/>
    </source>
</evidence>
<dbReference type="GO" id="GO:0051287">
    <property type="term" value="F:NAD binding"/>
    <property type="evidence" value="ECO:0007669"/>
    <property type="project" value="InterPro"/>
</dbReference>
<feature type="domain" description="D-isomer specific 2-hydroxyacid dehydrogenase NAD-binding" evidence="3">
    <location>
        <begin position="102"/>
        <end position="278"/>
    </location>
</feature>
<dbReference type="OrthoDB" id="9787219at2"/>
<accession>A0A1C2DG70</accession>
<dbReference type="STRING" id="1566387.QV13_26185"/>
<evidence type="ECO:0000256" key="1">
    <source>
        <dbReference type="ARBA" id="ARBA00023002"/>
    </source>
</evidence>
<dbReference type="Proteomes" id="UP000094412">
    <property type="component" value="Unassembled WGS sequence"/>
</dbReference>
<evidence type="ECO:0000313" key="5">
    <source>
        <dbReference type="Proteomes" id="UP000094412"/>
    </source>
</evidence>
<dbReference type="InterPro" id="IPR036291">
    <property type="entry name" value="NAD(P)-bd_dom_sf"/>
</dbReference>
<proteinExistence type="predicted"/>
<reference evidence="4 5" key="1">
    <citation type="submission" date="2016-08" db="EMBL/GenBank/DDBJ databases">
        <title>Whole genome sequence of Mesorhizobium sp. strain UASWS1009 isolated from industrial sewage.</title>
        <authorList>
            <person name="Crovadore J."/>
            <person name="Calmin G."/>
            <person name="Chablais R."/>
            <person name="Cochard B."/>
            <person name="Lefort F."/>
        </authorList>
    </citation>
    <scope>NUCLEOTIDE SEQUENCE [LARGE SCALE GENOMIC DNA]</scope>
    <source>
        <strain evidence="4 5">UASWS1009</strain>
    </source>
</reference>
<dbReference type="Gene3D" id="3.40.50.720">
    <property type="entry name" value="NAD(P)-binding Rossmann-like Domain"/>
    <property type="match status" value="2"/>
</dbReference>
<protein>
    <submittedName>
        <fullName evidence="4">Glyoxylate/hydroxypyruvate reductase A</fullName>
    </submittedName>
</protein>
<dbReference type="InterPro" id="IPR006140">
    <property type="entry name" value="D-isomer_DH_NAD-bd"/>
</dbReference>
<sequence>MDKGRILLSVTGFHPQRWHELLSAERDVVTEPAGKDDPSITYAVVWKHKPNLLAGLPNLRAIFSIGAGVDHIFNDPGLPNVPIVKVVADNLTQYMTEYVVWRVLDHHRQGMLYRHQQQKKTWHEPQQRPANDISVGIMGLGTLGRAAASVLLSLGFRVNGWSRSVRPMEGVTTYAGDNGLIPFLNATDILVVLLPLTPTTQGIVNYGLLKELRRRNGLGGAVLINAGRGRLQKDADILRALDDGTLKEASLDVFEVEPLPKTSPLWSHPKVYVTPHAAATSDPNHLVPTMLAQMAAVERGEALQNTVDRAAGY</sequence>
<keyword evidence="1" id="KW-0560">Oxidoreductase</keyword>
<keyword evidence="5" id="KW-1185">Reference proteome</keyword>
<name>A0A1C2DG70_9HYPH</name>
<dbReference type="PANTHER" id="PTHR43333">
    <property type="entry name" value="2-HACID_DH_C DOMAIN-CONTAINING PROTEIN"/>
    <property type="match status" value="1"/>
</dbReference>
<dbReference type="CDD" id="cd12164">
    <property type="entry name" value="GDH_like_2"/>
    <property type="match status" value="1"/>
</dbReference>
<dbReference type="EMBL" id="MDEO01000036">
    <property type="protein sequence ID" value="OCX13764.1"/>
    <property type="molecule type" value="Genomic_DNA"/>
</dbReference>
<dbReference type="PANTHER" id="PTHR43333:SF1">
    <property type="entry name" value="D-ISOMER SPECIFIC 2-HYDROXYACID DEHYDROGENASE NAD-BINDING DOMAIN-CONTAINING PROTEIN"/>
    <property type="match status" value="1"/>
</dbReference>